<gene>
    <name evidence="4" type="ORF">Poly51_10630</name>
</gene>
<dbReference type="PROSITE" id="PS51257">
    <property type="entry name" value="PROKAR_LIPOPROTEIN"/>
    <property type="match status" value="1"/>
</dbReference>
<keyword evidence="1" id="KW-0732">Signal</keyword>
<comment type="caution">
    <text evidence="4">The sequence shown here is derived from an EMBL/GenBank/DDBJ whole genome shotgun (WGS) entry which is preliminary data.</text>
</comment>
<dbReference type="PANTHER" id="PTHR16026">
    <property type="entry name" value="CARTILAGE ACIDIC PROTEIN 1"/>
    <property type="match status" value="1"/>
</dbReference>
<dbReference type="EMBL" id="SJPW01000001">
    <property type="protein sequence ID" value="TWU60782.1"/>
    <property type="molecule type" value="Genomic_DNA"/>
</dbReference>
<dbReference type="InterPro" id="IPR011519">
    <property type="entry name" value="UnbV_ASPIC"/>
</dbReference>
<organism evidence="4 5">
    <name type="scientific">Rubripirellula tenax</name>
    <dbReference type="NCBI Taxonomy" id="2528015"/>
    <lineage>
        <taxon>Bacteria</taxon>
        <taxon>Pseudomonadati</taxon>
        <taxon>Planctomycetota</taxon>
        <taxon>Planctomycetia</taxon>
        <taxon>Pirellulales</taxon>
        <taxon>Pirellulaceae</taxon>
        <taxon>Rubripirellula</taxon>
    </lineage>
</organism>
<evidence type="ECO:0000313" key="4">
    <source>
        <dbReference type="EMBL" id="TWU60782.1"/>
    </source>
</evidence>
<dbReference type="Proteomes" id="UP000318288">
    <property type="component" value="Unassembled WGS sequence"/>
</dbReference>
<name>A0A5C6FMP8_9BACT</name>
<dbReference type="SUPFAM" id="SSF69318">
    <property type="entry name" value="Integrin alpha N-terminal domain"/>
    <property type="match status" value="1"/>
</dbReference>
<evidence type="ECO:0000256" key="1">
    <source>
        <dbReference type="ARBA" id="ARBA00022729"/>
    </source>
</evidence>
<dbReference type="InterPro" id="IPR028994">
    <property type="entry name" value="Integrin_alpha_N"/>
</dbReference>
<sequence length="1025" mass="111977">MPRFLTIAAILMVVAFAFIGCSQPTSSNKPPAASAERPLRKLTSLMNRGLNEQAWVLSKDVLDLHGDDPEVIARIAKLAYAIGKPDETASLLVRACRAESYAKEARVQQALVSLIEVGRLYDAMDLLESAVAEHPDQVSSRRTLFELAMNSEERARALPHGRELVLSRNFDLSLLLMLGNTEKRSLDPVVLASMSERNESDRRPMIGIAKVKFDEGDTDAAIEMLKSIVDTHPQYLPAQVLLGRSLALARRTNELVRWFDQVPEGIESQPGYWLALGDWALAEGRNAEAARSYWESVRIDPDSMEPWTKLGDALAETRRLTPDLLPANSLKTIDSIRSRVANLSKLSQWKTRFERDGKQSREITSEIVNALFDLGRPWEAEAWASVATTFPESDVASGNKSIEKLRSKIVSSLSRNTPWQLTDPYPEMQLDLSQISFPTLASMNARSSQQASGGIASERAEPVVSAPGTSRVDEALIKGWQLDDRAKELGIDFFGRTSDRLDQPGIKLHETLGCGGGTIDYDLDGWPDLYLMAAGGTPPWKDSAANALFRNLGGTFSDVTESSSTGDQGFGQGVTVGDINEDGFLDLLILNYGPNTLLINNGDGTFSDQTRAWNLNFDKDSMITWSTSAAIADIDGDGLSDVFIANYCQGLEPVTEVCSSGDATVARSCSPVKFASHGDWLLQGQADSRLVNQTENWGMDPDVPGRGLGVVVGALDSEPGLEVFVVNDMTNNHCWTVARDEPSSKMKVIESAMIRGIATDGRSLSQGSMGIAASDFDRDGDLDLYVTNFDKEYNTLHVQTSPGTWQDRTSLAKLARPTLSMVGFGTEAIDFDLDGWSELIIANGHVDVFSRMGEPSTYAQPMQIFKQRGSGVFDSVGSFVAGDYLRRFHVGRGLWTIDSDRDGRLDVVVTHQTEPVALLQNRCPSVGGWIEIGLSGVGVSRDAIGTRVELSIQTVKKSPYAVATLLAGDGYLSSNQRGLRFAVPKNSQCSISVHWPDGTHQSHDGLVPGNGFLVIQSDPEVFRRR</sequence>
<proteinExistence type="predicted"/>
<dbReference type="InterPro" id="IPR027039">
    <property type="entry name" value="Crtac1"/>
</dbReference>
<evidence type="ECO:0000256" key="2">
    <source>
        <dbReference type="SAM" id="MobiDB-lite"/>
    </source>
</evidence>
<evidence type="ECO:0000313" key="5">
    <source>
        <dbReference type="Proteomes" id="UP000318288"/>
    </source>
</evidence>
<dbReference type="Pfam" id="PF07593">
    <property type="entry name" value="UnbV_ASPIC"/>
    <property type="match status" value="1"/>
</dbReference>
<dbReference type="Pfam" id="PF13517">
    <property type="entry name" value="FG-GAP_3"/>
    <property type="match status" value="2"/>
</dbReference>
<feature type="region of interest" description="Disordered" evidence="2">
    <location>
        <begin position="448"/>
        <end position="468"/>
    </location>
</feature>
<dbReference type="InterPro" id="IPR013517">
    <property type="entry name" value="FG-GAP"/>
</dbReference>
<dbReference type="Gene3D" id="2.130.10.130">
    <property type="entry name" value="Integrin alpha, N-terminal"/>
    <property type="match status" value="2"/>
</dbReference>
<dbReference type="OrthoDB" id="219616at2"/>
<dbReference type="Gene3D" id="1.25.40.10">
    <property type="entry name" value="Tetratricopeptide repeat domain"/>
    <property type="match status" value="2"/>
</dbReference>
<feature type="domain" description="ASPIC/UnbV" evidence="3">
    <location>
        <begin position="943"/>
        <end position="1007"/>
    </location>
</feature>
<keyword evidence="5" id="KW-1185">Reference proteome</keyword>
<protein>
    <submittedName>
        <fullName evidence="4">FG-GAP repeat protein</fullName>
    </submittedName>
</protein>
<dbReference type="SUPFAM" id="SSF48452">
    <property type="entry name" value="TPR-like"/>
    <property type="match status" value="1"/>
</dbReference>
<evidence type="ECO:0000259" key="3">
    <source>
        <dbReference type="Pfam" id="PF07593"/>
    </source>
</evidence>
<dbReference type="AlphaFoldDB" id="A0A5C6FMP8"/>
<dbReference type="RefSeq" id="WP_146454828.1">
    <property type="nucleotide sequence ID" value="NZ_SJPW01000001.1"/>
</dbReference>
<dbReference type="PANTHER" id="PTHR16026:SF0">
    <property type="entry name" value="CARTILAGE ACIDIC PROTEIN 1"/>
    <property type="match status" value="1"/>
</dbReference>
<accession>A0A5C6FMP8</accession>
<dbReference type="InterPro" id="IPR011990">
    <property type="entry name" value="TPR-like_helical_dom_sf"/>
</dbReference>
<reference evidence="4 5" key="1">
    <citation type="submission" date="2019-02" db="EMBL/GenBank/DDBJ databases">
        <title>Deep-cultivation of Planctomycetes and their phenomic and genomic characterization uncovers novel biology.</title>
        <authorList>
            <person name="Wiegand S."/>
            <person name="Jogler M."/>
            <person name="Boedeker C."/>
            <person name="Pinto D."/>
            <person name="Vollmers J."/>
            <person name="Rivas-Marin E."/>
            <person name="Kohn T."/>
            <person name="Peeters S.H."/>
            <person name="Heuer A."/>
            <person name="Rast P."/>
            <person name="Oberbeckmann S."/>
            <person name="Bunk B."/>
            <person name="Jeske O."/>
            <person name="Meyerdierks A."/>
            <person name="Storesund J.E."/>
            <person name="Kallscheuer N."/>
            <person name="Luecker S."/>
            <person name="Lage O.M."/>
            <person name="Pohl T."/>
            <person name="Merkel B.J."/>
            <person name="Hornburger P."/>
            <person name="Mueller R.-W."/>
            <person name="Bruemmer F."/>
            <person name="Labrenz M."/>
            <person name="Spormann A.M."/>
            <person name="Op Den Camp H."/>
            <person name="Overmann J."/>
            <person name="Amann R."/>
            <person name="Jetten M.S.M."/>
            <person name="Mascher T."/>
            <person name="Medema M.H."/>
            <person name="Devos D.P."/>
            <person name="Kaster A.-K."/>
            <person name="Ovreas L."/>
            <person name="Rohde M."/>
            <person name="Galperin M.Y."/>
            <person name="Jogler C."/>
        </authorList>
    </citation>
    <scope>NUCLEOTIDE SEQUENCE [LARGE SCALE GENOMIC DNA]</scope>
    <source>
        <strain evidence="4 5">Poly51</strain>
    </source>
</reference>